<keyword evidence="5" id="KW-1185">Reference proteome</keyword>
<dbReference type="InterPro" id="IPR004441">
    <property type="entry name" value="rRNA_MeTrfase_TrmH"/>
</dbReference>
<dbReference type="AlphaFoldDB" id="A0A5Q0QEE0"/>
<dbReference type="InterPro" id="IPR001537">
    <property type="entry name" value="SpoU_MeTrfase"/>
</dbReference>
<gene>
    <name evidence="4" type="ORF">GFH32_04000</name>
</gene>
<evidence type="ECO:0000256" key="1">
    <source>
        <dbReference type="ARBA" id="ARBA00022603"/>
    </source>
</evidence>
<dbReference type="GO" id="GO:0006396">
    <property type="term" value="P:RNA processing"/>
    <property type="evidence" value="ECO:0007669"/>
    <property type="project" value="InterPro"/>
</dbReference>
<dbReference type="GO" id="GO:0005829">
    <property type="term" value="C:cytosol"/>
    <property type="evidence" value="ECO:0007669"/>
    <property type="project" value="TreeGrafter"/>
</dbReference>
<protein>
    <submittedName>
        <fullName evidence="4">TrmH family RNA methyltransferase</fullName>
    </submittedName>
</protein>
<dbReference type="InterPro" id="IPR029026">
    <property type="entry name" value="tRNA_m1G_MTases_N"/>
</dbReference>
<reference evidence="4 5" key="1">
    <citation type="submission" date="2019-10" db="EMBL/GenBank/DDBJ databases">
        <authorList>
            <person name="Dong K."/>
        </authorList>
    </citation>
    <scope>NUCLEOTIDE SEQUENCE [LARGE SCALE GENOMIC DNA]</scope>
    <source>
        <strain evidence="5">dk4302</strain>
    </source>
</reference>
<dbReference type="GO" id="GO:0008173">
    <property type="term" value="F:RNA methyltransferase activity"/>
    <property type="evidence" value="ECO:0007669"/>
    <property type="project" value="InterPro"/>
</dbReference>
<dbReference type="KEGG" id="sphe:GFH32_04000"/>
<evidence type="ECO:0000256" key="2">
    <source>
        <dbReference type="ARBA" id="ARBA00022679"/>
    </source>
</evidence>
<dbReference type="GO" id="GO:0003723">
    <property type="term" value="F:RNA binding"/>
    <property type="evidence" value="ECO:0007669"/>
    <property type="project" value="InterPro"/>
</dbReference>
<keyword evidence="2 4" id="KW-0808">Transferase</keyword>
<evidence type="ECO:0000313" key="5">
    <source>
        <dbReference type="Proteomes" id="UP000326921"/>
    </source>
</evidence>
<dbReference type="InterPro" id="IPR029028">
    <property type="entry name" value="Alpha/beta_knot_MTases"/>
</dbReference>
<name>A0A5Q0QEE0_9SPHI</name>
<evidence type="ECO:0000313" key="4">
    <source>
        <dbReference type="EMBL" id="QGA25530.1"/>
    </source>
</evidence>
<dbReference type="Gene3D" id="3.40.1280.10">
    <property type="match status" value="1"/>
</dbReference>
<organism evidence="4 5">
    <name type="scientific">Sphingobacterium zhuxiongii</name>
    <dbReference type="NCBI Taxonomy" id="2662364"/>
    <lineage>
        <taxon>Bacteria</taxon>
        <taxon>Pseudomonadati</taxon>
        <taxon>Bacteroidota</taxon>
        <taxon>Sphingobacteriia</taxon>
        <taxon>Sphingobacteriales</taxon>
        <taxon>Sphingobacteriaceae</taxon>
        <taxon>Sphingobacterium</taxon>
    </lineage>
</organism>
<feature type="domain" description="tRNA/rRNA methyltransferase SpoU type" evidence="3">
    <location>
        <begin position="25"/>
        <end position="168"/>
    </location>
</feature>
<proteinExistence type="predicted"/>
<dbReference type="PANTHER" id="PTHR46429">
    <property type="entry name" value="23S RRNA (GUANOSINE-2'-O-)-METHYLTRANSFERASE RLMB"/>
    <property type="match status" value="1"/>
</dbReference>
<dbReference type="RefSeq" id="WP_153509850.1">
    <property type="nucleotide sequence ID" value="NZ_CP045652.1"/>
</dbReference>
<dbReference type="Proteomes" id="UP000326921">
    <property type="component" value="Chromosome"/>
</dbReference>
<dbReference type="CDD" id="cd18097">
    <property type="entry name" value="SpoU-like"/>
    <property type="match status" value="1"/>
</dbReference>
<keyword evidence="1 4" id="KW-0489">Methyltransferase</keyword>
<dbReference type="SUPFAM" id="SSF75217">
    <property type="entry name" value="alpha/beta knot"/>
    <property type="match status" value="1"/>
</dbReference>
<dbReference type="GO" id="GO:0032259">
    <property type="term" value="P:methylation"/>
    <property type="evidence" value="ECO:0007669"/>
    <property type="project" value="UniProtKB-KW"/>
</dbReference>
<evidence type="ECO:0000259" key="3">
    <source>
        <dbReference type="Pfam" id="PF00588"/>
    </source>
</evidence>
<dbReference type="EMBL" id="CP045652">
    <property type="protein sequence ID" value="QGA25530.1"/>
    <property type="molecule type" value="Genomic_DNA"/>
</dbReference>
<sequence>MQKLSMDQLNRVDVETFKNQEKNPLVIVLDNVRSMHNVGSAFRTADAFAVEKILLCGITGTPPHREIEKTALGATQSVIWEHHKETLDAVKTLQSAGYKVYSIEQVDNSISLDSFQPALDEKIAIVFGNEVHGVEEDVVKASDGCIEIPQFGTKHSFNVSVTIGIVLWDLVNKLKFIKK</sequence>
<dbReference type="Pfam" id="PF00588">
    <property type="entry name" value="SpoU_methylase"/>
    <property type="match status" value="1"/>
</dbReference>
<accession>A0A5Q0QEE0</accession>
<dbReference type="PANTHER" id="PTHR46429:SF1">
    <property type="entry name" value="23S RRNA (GUANOSINE-2'-O-)-METHYLTRANSFERASE RLMB"/>
    <property type="match status" value="1"/>
</dbReference>